<dbReference type="InterPro" id="IPR006860">
    <property type="entry name" value="FecR"/>
</dbReference>
<feature type="domain" description="FecR protein" evidence="2">
    <location>
        <begin position="61"/>
        <end position="148"/>
    </location>
</feature>
<keyword evidence="4" id="KW-1185">Reference proteome</keyword>
<feature type="compositionally biased region" description="Pro residues" evidence="1">
    <location>
        <begin position="314"/>
        <end position="326"/>
    </location>
</feature>
<dbReference type="PRINTS" id="PR01217">
    <property type="entry name" value="PRICHEXTENSN"/>
</dbReference>
<dbReference type="RefSeq" id="WP_264942913.1">
    <property type="nucleotide sequence ID" value="NZ_JAPDRA010000001.1"/>
</dbReference>
<feature type="compositionally biased region" description="Pro residues" evidence="1">
    <location>
        <begin position="239"/>
        <end position="265"/>
    </location>
</feature>
<accession>A0ABW3H0Z1</accession>
<feature type="compositionally biased region" description="Pro residues" evidence="1">
    <location>
        <begin position="374"/>
        <end position="384"/>
    </location>
</feature>
<organism evidence="3 4">
    <name type="scientific">Sphingomonas canadensis</name>
    <dbReference type="NCBI Taxonomy" id="1219257"/>
    <lineage>
        <taxon>Bacteria</taxon>
        <taxon>Pseudomonadati</taxon>
        <taxon>Pseudomonadota</taxon>
        <taxon>Alphaproteobacteria</taxon>
        <taxon>Sphingomonadales</taxon>
        <taxon>Sphingomonadaceae</taxon>
        <taxon>Sphingomonas</taxon>
    </lineage>
</organism>
<comment type="caution">
    <text evidence="3">The sequence shown here is derived from an EMBL/GenBank/DDBJ whole genome shotgun (WGS) entry which is preliminary data.</text>
</comment>
<feature type="compositionally biased region" description="Low complexity" evidence="1">
    <location>
        <begin position="349"/>
        <end position="373"/>
    </location>
</feature>
<dbReference type="Proteomes" id="UP001596977">
    <property type="component" value="Unassembled WGS sequence"/>
</dbReference>
<feature type="region of interest" description="Disordered" evidence="1">
    <location>
        <begin position="226"/>
        <end position="384"/>
    </location>
</feature>
<dbReference type="PROSITE" id="PS51257">
    <property type="entry name" value="PROKAR_LIPOPROTEIN"/>
    <property type="match status" value="1"/>
</dbReference>
<feature type="compositionally biased region" description="Pro residues" evidence="1">
    <location>
        <begin position="273"/>
        <end position="304"/>
    </location>
</feature>
<gene>
    <name evidence="3" type="ORF">ACFQ1E_00465</name>
</gene>
<evidence type="ECO:0000256" key="1">
    <source>
        <dbReference type="SAM" id="MobiDB-lite"/>
    </source>
</evidence>
<protein>
    <submittedName>
        <fullName evidence="3">FecR domain-containing protein</fullName>
    </submittedName>
</protein>
<evidence type="ECO:0000313" key="4">
    <source>
        <dbReference type="Proteomes" id="UP001596977"/>
    </source>
</evidence>
<sequence>MRRTLGLVAVLMLAACGPQPEPAKTPAEIGAAVAVDPAATIATPPAPPTEAKLQTPVFANDRLATGPDGAIRVRFTDATMFSMGANSAVTIDSYVYDPQRSASSMSLNFGKGAFRFVSGVALHRDAGQVPVKTPVATIGVRGTAFNGVIGPEAETIWAAIDPNYKPDGGPVDQATLILLGQGAIDVNGSGVVTVLDAPGQVLFFRRPGAEPLGPILVTPWRRGQIEALGSPPSLGSEEGPPPAPSPAPSGGPPPTAPPAATPSPSPSASATPAPSPSPTPSASPTRRPPWTRPSPVTSPTPRPTARPTAKPTSRPTPTPRVTPSPRPTTRVTPRPTPKPTASPRPTPRPTLRAPVTRVTPRPSPTPTRLRATPRPTPKPTRPIG</sequence>
<evidence type="ECO:0000259" key="2">
    <source>
        <dbReference type="Pfam" id="PF04773"/>
    </source>
</evidence>
<reference evidence="4" key="1">
    <citation type="journal article" date="2019" name="Int. J. Syst. Evol. Microbiol.">
        <title>The Global Catalogue of Microorganisms (GCM) 10K type strain sequencing project: providing services to taxonomists for standard genome sequencing and annotation.</title>
        <authorList>
            <consortium name="The Broad Institute Genomics Platform"/>
            <consortium name="The Broad Institute Genome Sequencing Center for Infectious Disease"/>
            <person name="Wu L."/>
            <person name="Ma J."/>
        </authorList>
    </citation>
    <scope>NUCLEOTIDE SEQUENCE [LARGE SCALE GENOMIC DNA]</scope>
    <source>
        <strain evidence="4">CCUG 62982</strain>
    </source>
</reference>
<dbReference type="PANTHER" id="PTHR38731:SF3">
    <property type="entry name" value="BLL6125 PROTEIN"/>
    <property type="match status" value="1"/>
</dbReference>
<dbReference type="Pfam" id="PF04773">
    <property type="entry name" value="FecR"/>
    <property type="match status" value="1"/>
</dbReference>
<evidence type="ECO:0000313" key="3">
    <source>
        <dbReference type="EMBL" id="MFD0944802.1"/>
    </source>
</evidence>
<name>A0ABW3H0Z1_9SPHN</name>
<proteinExistence type="predicted"/>
<dbReference type="EMBL" id="JBHTJG010000001">
    <property type="protein sequence ID" value="MFD0944802.1"/>
    <property type="molecule type" value="Genomic_DNA"/>
</dbReference>
<dbReference type="PANTHER" id="PTHR38731">
    <property type="entry name" value="LIPL45-RELATED LIPOPROTEIN-RELATED"/>
    <property type="match status" value="1"/>
</dbReference>
<feature type="compositionally biased region" description="Pro residues" evidence="1">
    <location>
        <begin position="334"/>
        <end position="348"/>
    </location>
</feature>